<dbReference type="EC" id="3.1.1.1" evidence="4"/>
<dbReference type="InterPro" id="IPR029058">
    <property type="entry name" value="AB_hydrolase_fold"/>
</dbReference>
<dbReference type="Pfam" id="PF12697">
    <property type="entry name" value="Abhydrolase_6"/>
    <property type="match status" value="1"/>
</dbReference>
<evidence type="ECO:0000256" key="2">
    <source>
        <dbReference type="SAM" id="MobiDB-lite"/>
    </source>
</evidence>
<name>A0ABS4ZC77_9ACTN</name>
<dbReference type="PIRSF" id="PIRSF017388">
    <property type="entry name" value="Esterase_lipase"/>
    <property type="match status" value="1"/>
</dbReference>
<dbReference type="PANTHER" id="PTHR43798">
    <property type="entry name" value="MONOACYLGLYCEROL LIPASE"/>
    <property type="match status" value="1"/>
</dbReference>
<feature type="domain" description="AB hydrolase-1" evidence="3">
    <location>
        <begin position="63"/>
        <end position="274"/>
    </location>
</feature>
<evidence type="ECO:0000256" key="1">
    <source>
        <dbReference type="ARBA" id="ARBA00022801"/>
    </source>
</evidence>
<reference evidence="4 5" key="1">
    <citation type="submission" date="2021-03" db="EMBL/GenBank/DDBJ databases">
        <title>Sequencing the genomes of 1000 actinobacteria strains.</title>
        <authorList>
            <person name="Klenk H.-P."/>
        </authorList>
    </citation>
    <scope>NUCLEOTIDE SEQUENCE [LARGE SCALE GENOMIC DNA]</scope>
    <source>
        <strain evidence="4 5">DSM 12936</strain>
    </source>
</reference>
<dbReference type="EMBL" id="JAGIOB010000001">
    <property type="protein sequence ID" value="MBP2418350.1"/>
    <property type="molecule type" value="Genomic_DNA"/>
</dbReference>
<feature type="compositionally biased region" description="Low complexity" evidence="2">
    <location>
        <begin position="13"/>
        <end position="24"/>
    </location>
</feature>
<keyword evidence="5" id="KW-1185">Reference proteome</keyword>
<gene>
    <name evidence="4" type="ORF">JOF54_003272</name>
</gene>
<comment type="caution">
    <text evidence="4">The sequence shown here is derived from an EMBL/GenBank/DDBJ whole genome shotgun (WGS) entry which is preliminary data.</text>
</comment>
<organism evidence="4 5">
    <name type="scientific">Microlunatus capsulatus</name>
    <dbReference type="NCBI Taxonomy" id="99117"/>
    <lineage>
        <taxon>Bacteria</taxon>
        <taxon>Bacillati</taxon>
        <taxon>Actinomycetota</taxon>
        <taxon>Actinomycetes</taxon>
        <taxon>Propionibacteriales</taxon>
        <taxon>Propionibacteriaceae</taxon>
        <taxon>Microlunatus</taxon>
    </lineage>
</organism>
<sequence>MSPDAPVRPSGPGPAATPSASSPARGLLARLTGYGRPGGPPPTSAPVKPQAAPYVGGSGAVGVLLLHGFTGAPYSVRPWAAHLEAEGFAVAVPRLPGHGTSWQELNRTAWTDWYAAAERAFVDLGRRCERVAVAGLSMGGALALRLAEQHGDAVAALSLVNPCINITDPRIRFSRLLSVVPSFPGIADDIAKPGEGEFGYTRNPLRALHSQTALWADVRDHLDRVTAPTQVHWSRQDHVVDPSSLALLRAGLRTAGLEVVVLERSYHVATLDYDAEDIFRGSADFFRRHVGDRA</sequence>
<evidence type="ECO:0000313" key="4">
    <source>
        <dbReference type="EMBL" id="MBP2418350.1"/>
    </source>
</evidence>
<dbReference type="GO" id="GO:0106435">
    <property type="term" value="F:carboxylesterase activity"/>
    <property type="evidence" value="ECO:0007669"/>
    <property type="project" value="UniProtKB-EC"/>
</dbReference>
<dbReference type="InterPro" id="IPR000073">
    <property type="entry name" value="AB_hydrolase_1"/>
</dbReference>
<dbReference type="Gene3D" id="3.40.50.1820">
    <property type="entry name" value="alpha/beta hydrolase"/>
    <property type="match status" value="1"/>
</dbReference>
<evidence type="ECO:0000259" key="3">
    <source>
        <dbReference type="Pfam" id="PF12697"/>
    </source>
</evidence>
<dbReference type="SUPFAM" id="SSF53474">
    <property type="entry name" value="alpha/beta-Hydrolases"/>
    <property type="match status" value="1"/>
</dbReference>
<accession>A0ABS4ZC77</accession>
<keyword evidence="1 4" id="KW-0378">Hydrolase</keyword>
<evidence type="ECO:0000313" key="5">
    <source>
        <dbReference type="Proteomes" id="UP000758168"/>
    </source>
</evidence>
<protein>
    <submittedName>
        <fullName evidence="4">Carboxylesterase</fullName>
        <ecNumber evidence="4">3.1.1.1</ecNumber>
    </submittedName>
</protein>
<dbReference type="InterPro" id="IPR050266">
    <property type="entry name" value="AB_hydrolase_sf"/>
</dbReference>
<proteinExistence type="predicted"/>
<feature type="region of interest" description="Disordered" evidence="2">
    <location>
        <begin position="1"/>
        <end position="51"/>
    </location>
</feature>
<dbReference type="Proteomes" id="UP000758168">
    <property type="component" value="Unassembled WGS sequence"/>
</dbReference>
<dbReference type="RefSeq" id="WP_307804285.1">
    <property type="nucleotide sequence ID" value="NZ_BAAAMH010000033.1"/>
</dbReference>
<dbReference type="InterPro" id="IPR012354">
    <property type="entry name" value="Esterase_lipase"/>
</dbReference>
<dbReference type="PANTHER" id="PTHR43798:SF31">
    <property type="entry name" value="AB HYDROLASE SUPERFAMILY PROTEIN YCLE"/>
    <property type="match status" value="1"/>
</dbReference>